<evidence type="ECO:0000313" key="1">
    <source>
        <dbReference type="EMBL" id="KAK9734369.1"/>
    </source>
</evidence>
<accession>A0AAW1LKW1</accession>
<protein>
    <recommendedName>
        <fullName evidence="3">DUF4283 domain-containing protein</fullName>
    </recommendedName>
</protein>
<dbReference type="EMBL" id="JBDFQZ010000004">
    <property type="protein sequence ID" value="KAK9734369.1"/>
    <property type="molecule type" value="Genomic_DNA"/>
</dbReference>
<proteinExistence type="predicted"/>
<evidence type="ECO:0000313" key="2">
    <source>
        <dbReference type="Proteomes" id="UP001443914"/>
    </source>
</evidence>
<name>A0AAW1LKW1_SAPOF</name>
<dbReference type="InterPro" id="IPR040256">
    <property type="entry name" value="At4g02000-like"/>
</dbReference>
<keyword evidence="2" id="KW-1185">Reference proteome</keyword>
<dbReference type="Proteomes" id="UP001443914">
    <property type="component" value="Unassembled WGS sequence"/>
</dbReference>
<sequence>MESLISMITMSGRLSRRGVFVAFFLFDTNQVTRGPIKAKQHRDIYIFQCENDLDLEDLKERSIATFAGALMVFIGWEPGMVPRAVHFPSACVWVRVYGLPFEYLNMHVANVVGHMLGRQFLVEEFDGIPDKDYLRIRVCIHLDEPLVPGFFLAFNDSNFATRRSSSIALNVGKLGTRARDAVKVGMQ</sequence>
<gene>
    <name evidence="1" type="ORF">RND81_04G135200</name>
</gene>
<dbReference type="AlphaFoldDB" id="A0AAW1LKW1"/>
<reference evidence="1" key="1">
    <citation type="submission" date="2024-03" db="EMBL/GenBank/DDBJ databases">
        <title>WGS assembly of Saponaria officinalis var. Norfolk2.</title>
        <authorList>
            <person name="Jenkins J."/>
            <person name="Shu S."/>
            <person name="Grimwood J."/>
            <person name="Barry K."/>
            <person name="Goodstein D."/>
            <person name="Schmutz J."/>
            <person name="Leebens-Mack J."/>
            <person name="Osbourn A."/>
        </authorList>
    </citation>
    <scope>NUCLEOTIDE SEQUENCE [LARGE SCALE GENOMIC DNA]</scope>
    <source>
        <strain evidence="1">JIC</strain>
    </source>
</reference>
<dbReference type="PANTHER" id="PTHR31286:SF178">
    <property type="entry name" value="DUF4283 DOMAIN-CONTAINING PROTEIN"/>
    <property type="match status" value="1"/>
</dbReference>
<evidence type="ECO:0008006" key="3">
    <source>
        <dbReference type="Google" id="ProtNLM"/>
    </source>
</evidence>
<comment type="caution">
    <text evidence="1">The sequence shown here is derived from an EMBL/GenBank/DDBJ whole genome shotgun (WGS) entry which is preliminary data.</text>
</comment>
<organism evidence="1 2">
    <name type="scientific">Saponaria officinalis</name>
    <name type="common">Common soapwort</name>
    <name type="synonym">Lychnis saponaria</name>
    <dbReference type="NCBI Taxonomy" id="3572"/>
    <lineage>
        <taxon>Eukaryota</taxon>
        <taxon>Viridiplantae</taxon>
        <taxon>Streptophyta</taxon>
        <taxon>Embryophyta</taxon>
        <taxon>Tracheophyta</taxon>
        <taxon>Spermatophyta</taxon>
        <taxon>Magnoliopsida</taxon>
        <taxon>eudicotyledons</taxon>
        <taxon>Gunneridae</taxon>
        <taxon>Pentapetalae</taxon>
        <taxon>Caryophyllales</taxon>
        <taxon>Caryophyllaceae</taxon>
        <taxon>Caryophylleae</taxon>
        <taxon>Saponaria</taxon>
    </lineage>
</organism>
<dbReference type="PANTHER" id="PTHR31286">
    <property type="entry name" value="GLYCINE-RICH CELL WALL STRUCTURAL PROTEIN 1.8-LIKE"/>
    <property type="match status" value="1"/>
</dbReference>